<dbReference type="EMBL" id="CAEKKB010000007">
    <property type="protein sequence ID" value="CAB4319255.1"/>
    <property type="molecule type" value="Genomic_DNA"/>
</dbReference>
<dbReference type="InterPro" id="IPR015877">
    <property type="entry name" value="MAT1_centre"/>
</dbReference>
<dbReference type="GO" id="GO:0006357">
    <property type="term" value="P:regulation of transcription by RNA polymerase II"/>
    <property type="evidence" value="ECO:0007669"/>
    <property type="project" value="TreeGrafter"/>
</dbReference>
<dbReference type="Pfam" id="PF06391">
    <property type="entry name" value="MAT1"/>
    <property type="match status" value="1"/>
</dbReference>
<dbReference type="Proteomes" id="UP000507245">
    <property type="component" value="Unassembled WGS sequence"/>
</dbReference>
<evidence type="ECO:0000313" key="3">
    <source>
        <dbReference type="EMBL" id="CAB4319255.1"/>
    </source>
</evidence>
<organism evidence="3 4">
    <name type="scientific">Prunus armeniaca</name>
    <name type="common">Apricot</name>
    <name type="synonym">Armeniaca vulgaris</name>
    <dbReference type="NCBI Taxonomy" id="36596"/>
    <lineage>
        <taxon>Eukaryota</taxon>
        <taxon>Viridiplantae</taxon>
        <taxon>Streptophyta</taxon>
        <taxon>Embryophyta</taxon>
        <taxon>Tracheophyta</taxon>
        <taxon>Spermatophyta</taxon>
        <taxon>Magnoliopsida</taxon>
        <taxon>eudicotyledons</taxon>
        <taxon>Gunneridae</taxon>
        <taxon>Pentapetalae</taxon>
        <taxon>rosids</taxon>
        <taxon>fabids</taxon>
        <taxon>Rosales</taxon>
        <taxon>Rosaceae</taxon>
        <taxon>Amygdaloideae</taxon>
        <taxon>Amygdaleae</taxon>
        <taxon>Prunus</taxon>
    </lineage>
</organism>
<dbReference type="GO" id="GO:0005675">
    <property type="term" value="C:transcription factor TFIIH holo complex"/>
    <property type="evidence" value="ECO:0007669"/>
    <property type="project" value="TreeGrafter"/>
</dbReference>
<dbReference type="OrthoDB" id="5963at2759"/>
<name>A0A6J5Y5J4_PRUAR</name>
<evidence type="ECO:0000313" key="4">
    <source>
        <dbReference type="Proteomes" id="UP000507245"/>
    </source>
</evidence>
<accession>A0A6J5Y5J4</accession>
<proteinExistence type="predicted"/>
<dbReference type="PANTHER" id="PTHR12683">
    <property type="entry name" value="CDK-ACTIVATING KINASE ASSEMBLY FACTOR MAT1"/>
    <property type="match status" value="1"/>
</dbReference>
<dbReference type="AlphaFoldDB" id="A0A6J5Y5J4"/>
<protein>
    <recommendedName>
        <fullName evidence="2">MAT1 centre domain-containing protein</fullName>
    </recommendedName>
</protein>
<gene>
    <name evidence="3" type="ORF">ORAREDHAP_LOCUS46441</name>
</gene>
<keyword evidence="4" id="KW-1185">Reference proteome</keyword>
<feature type="compositionally biased region" description="Polar residues" evidence="1">
    <location>
        <begin position="134"/>
        <end position="146"/>
    </location>
</feature>
<dbReference type="PANTHER" id="PTHR12683:SF13">
    <property type="entry name" value="CDK-ACTIVATING KINASE ASSEMBLY FACTOR MAT1"/>
    <property type="match status" value="1"/>
</dbReference>
<dbReference type="GO" id="GO:0006281">
    <property type="term" value="P:DNA repair"/>
    <property type="evidence" value="ECO:0007669"/>
    <property type="project" value="TreeGrafter"/>
</dbReference>
<reference evidence="4" key="1">
    <citation type="journal article" date="2020" name="Genome Biol.">
        <title>Gamete binning: chromosome-level and haplotype-resolved genome assembly enabled by high-throughput single-cell sequencing of gamete genomes.</title>
        <authorList>
            <person name="Campoy J.A."/>
            <person name="Sun H."/>
            <person name="Goel M."/>
            <person name="Jiao W.-B."/>
            <person name="Folz-Donahue K."/>
            <person name="Wang N."/>
            <person name="Rubio M."/>
            <person name="Liu C."/>
            <person name="Kukat C."/>
            <person name="Ruiz D."/>
            <person name="Huettel B."/>
            <person name="Schneeberger K."/>
        </authorList>
    </citation>
    <scope>NUCLEOTIDE SEQUENCE [LARGE SCALE GENOMIC DNA]</scope>
    <source>
        <strain evidence="4">cv. Rojo Pasion</strain>
    </source>
</reference>
<feature type="domain" description="MAT1 centre" evidence="2">
    <location>
        <begin position="57"/>
        <end position="127"/>
    </location>
</feature>
<sequence length="227" mass="24782">MGLKIPLMLQEQKGKKAEGQQKWWLPVLIPTTRRLLSGRGLRASNILCISDGDGSLSRFNKREEDFPSLKEYNDYLEEVEDMTFNLIDGIDVPAIEAKIAKYQEENAEQIMINRARKAEELAAALAASKGHPAQNDTDAALSQGSQAGFGTGTQGQYAPTVAGQPRPTGMGPQPLPLGGGHDMHGYAVDDEEMIKLRAERGGRAGGWSVEISRKRALEEAFSSIWVS</sequence>
<evidence type="ECO:0000259" key="2">
    <source>
        <dbReference type="Pfam" id="PF06391"/>
    </source>
</evidence>
<feature type="region of interest" description="Disordered" evidence="1">
    <location>
        <begin position="129"/>
        <end position="154"/>
    </location>
</feature>
<evidence type="ECO:0000256" key="1">
    <source>
        <dbReference type="SAM" id="MobiDB-lite"/>
    </source>
</evidence>